<comment type="caution">
    <text evidence="1">The sequence shown here is derived from an EMBL/GenBank/DDBJ whole genome shotgun (WGS) entry which is preliminary data.</text>
</comment>
<evidence type="ECO:0000313" key="2">
    <source>
        <dbReference type="Proteomes" id="UP000789525"/>
    </source>
</evidence>
<accession>A0ACA9R2H7</accession>
<name>A0ACA9R2H7_9GLOM</name>
<dbReference type="EMBL" id="CAJVPT010066565">
    <property type="protein sequence ID" value="CAG8773611.1"/>
    <property type="molecule type" value="Genomic_DNA"/>
</dbReference>
<organism evidence="1 2">
    <name type="scientific">Acaulospora colombiana</name>
    <dbReference type="NCBI Taxonomy" id="27376"/>
    <lineage>
        <taxon>Eukaryota</taxon>
        <taxon>Fungi</taxon>
        <taxon>Fungi incertae sedis</taxon>
        <taxon>Mucoromycota</taxon>
        <taxon>Glomeromycotina</taxon>
        <taxon>Glomeromycetes</taxon>
        <taxon>Diversisporales</taxon>
        <taxon>Acaulosporaceae</taxon>
        <taxon>Acaulospora</taxon>
    </lineage>
</organism>
<keyword evidence="2" id="KW-1185">Reference proteome</keyword>
<gene>
    <name evidence="1" type="ORF">ACOLOM_LOCUS13958</name>
</gene>
<proteinExistence type="predicted"/>
<evidence type="ECO:0000313" key="1">
    <source>
        <dbReference type="EMBL" id="CAG8773611.1"/>
    </source>
</evidence>
<protein>
    <submittedName>
        <fullName evidence="1">17542_t:CDS:1</fullName>
    </submittedName>
</protein>
<feature type="non-terminal residue" evidence="1">
    <location>
        <position position="82"/>
    </location>
</feature>
<sequence>RGCSEGGMVEGGPRLTPTRPYRTTSLEDDFVQLSGMLERLHSYPVSEDESNVAQRSPTFGEDAAFKNKVWDDAKLVSPKLKR</sequence>
<feature type="non-terminal residue" evidence="1">
    <location>
        <position position="1"/>
    </location>
</feature>
<dbReference type="Proteomes" id="UP000789525">
    <property type="component" value="Unassembled WGS sequence"/>
</dbReference>
<reference evidence="1" key="1">
    <citation type="submission" date="2021-06" db="EMBL/GenBank/DDBJ databases">
        <authorList>
            <person name="Kallberg Y."/>
            <person name="Tangrot J."/>
            <person name="Rosling A."/>
        </authorList>
    </citation>
    <scope>NUCLEOTIDE SEQUENCE</scope>
    <source>
        <strain evidence="1">CL356</strain>
    </source>
</reference>